<keyword evidence="2" id="KW-1185">Reference proteome</keyword>
<sequence length="221" mass="24220">MTPSLARKCGNSKHPRLSHQFVWLLQRVFGVVANQSTPILRLDDVAKPQSLANLARTLENCNAATICCQTADTPSETSADKKPIAPCLLCCRPTAVIPPQARPLSQNGGRIGRQCPTPPRHADLFRHCLRRKVHPTQAEDAACTSRLPVPDFLVTHRGQNAPGERIHRSSARELPSPPEPVIEAGRFGVPVWSQHVAHRISIAPFTAFSLVLTGLMKHHDS</sequence>
<protein>
    <submittedName>
        <fullName evidence="1">Uncharacterized protein</fullName>
    </submittedName>
</protein>
<gene>
    <name evidence="1" type="ORF">B0T14DRAFT_309561</name>
</gene>
<organism evidence="1 2">
    <name type="scientific">Immersiella caudata</name>
    <dbReference type="NCBI Taxonomy" id="314043"/>
    <lineage>
        <taxon>Eukaryota</taxon>
        <taxon>Fungi</taxon>
        <taxon>Dikarya</taxon>
        <taxon>Ascomycota</taxon>
        <taxon>Pezizomycotina</taxon>
        <taxon>Sordariomycetes</taxon>
        <taxon>Sordariomycetidae</taxon>
        <taxon>Sordariales</taxon>
        <taxon>Lasiosphaeriaceae</taxon>
        <taxon>Immersiella</taxon>
    </lineage>
</organism>
<accession>A0AA39WFJ0</accession>
<dbReference type="Proteomes" id="UP001175000">
    <property type="component" value="Unassembled WGS sequence"/>
</dbReference>
<name>A0AA39WFJ0_9PEZI</name>
<dbReference type="AlphaFoldDB" id="A0AA39WFJ0"/>
<proteinExistence type="predicted"/>
<comment type="caution">
    <text evidence="1">The sequence shown here is derived from an EMBL/GenBank/DDBJ whole genome shotgun (WGS) entry which is preliminary data.</text>
</comment>
<evidence type="ECO:0000313" key="2">
    <source>
        <dbReference type="Proteomes" id="UP001175000"/>
    </source>
</evidence>
<evidence type="ECO:0000313" key="1">
    <source>
        <dbReference type="EMBL" id="KAK0614470.1"/>
    </source>
</evidence>
<reference evidence="1" key="1">
    <citation type="submission" date="2023-06" db="EMBL/GenBank/DDBJ databases">
        <title>Genome-scale phylogeny and comparative genomics of the fungal order Sordariales.</title>
        <authorList>
            <consortium name="Lawrence Berkeley National Laboratory"/>
            <person name="Hensen N."/>
            <person name="Bonometti L."/>
            <person name="Westerberg I."/>
            <person name="Brannstrom I.O."/>
            <person name="Guillou S."/>
            <person name="Cros-Aarteil S."/>
            <person name="Calhoun S."/>
            <person name="Haridas S."/>
            <person name="Kuo A."/>
            <person name="Mondo S."/>
            <person name="Pangilinan J."/>
            <person name="Riley R."/>
            <person name="Labutti K."/>
            <person name="Andreopoulos B."/>
            <person name="Lipzen A."/>
            <person name="Chen C."/>
            <person name="Yanf M."/>
            <person name="Daum C."/>
            <person name="Ng V."/>
            <person name="Clum A."/>
            <person name="Steindorff A."/>
            <person name="Ohm R."/>
            <person name="Martin F."/>
            <person name="Silar P."/>
            <person name="Natvig D."/>
            <person name="Lalanne C."/>
            <person name="Gautier V."/>
            <person name="Ament-Velasquez S.L."/>
            <person name="Kruys A."/>
            <person name="Hutchinson M.I."/>
            <person name="Powell A.J."/>
            <person name="Barry K."/>
            <person name="Miller A.N."/>
            <person name="Grigoriev I.V."/>
            <person name="Debuchy R."/>
            <person name="Gladieux P."/>
            <person name="Thoren M.H."/>
            <person name="Johannesson H."/>
        </authorList>
    </citation>
    <scope>NUCLEOTIDE SEQUENCE</scope>
    <source>
        <strain evidence="1">CBS 606.72</strain>
    </source>
</reference>
<dbReference type="EMBL" id="JAULSU010000006">
    <property type="protein sequence ID" value="KAK0614470.1"/>
    <property type="molecule type" value="Genomic_DNA"/>
</dbReference>